<dbReference type="EMBL" id="QLIX01000021">
    <property type="protein sequence ID" value="RAI57070.1"/>
    <property type="molecule type" value="Genomic_DNA"/>
</dbReference>
<comment type="similarity">
    <text evidence="1 2">Belongs to the small heat shock protein (HSP20) family.</text>
</comment>
<dbReference type="SUPFAM" id="SSF49764">
    <property type="entry name" value="HSP20-like chaperones"/>
    <property type="match status" value="1"/>
</dbReference>
<dbReference type="Proteomes" id="UP000249065">
    <property type="component" value="Unassembled WGS sequence"/>
</dbReference>
<accession>A0A327M2F5</accession>
<evidence type="ECO:0000259" key="3">
    <source>
        <dbReference type="PROSITE" id="PS01031"/>
    </source>
</evidence>
<comment type="caution">
    <text evidence="4">The sequence shown here is derived from an EMBL/GenBank/DDBJ whole genome shotgun (WGS) entry which is preliminary data.</text>
</comment>
<dbReference type="Pfam" id="PF00011">
    <property type="entry name" value="HSP20"/>
    <property type="match status" value="1"/>
</dbReference>
<dbReference type="InterPro" id="IPR002068">
    <property type="entry name" value="A-crystallin/Hsp20_dom"/>
</dbReference>
<organism evidence="4 5">
    <name type="scientific">Roseicella frigidaeris</name>
    <dbReference type="NCBI Taxonomy" id="2230885"/>
    <lineage>
        <taxon>Bacteria</taxon>
        <taxon>Pseudomonadati</taxon>
        <taxon>Pseudomonadota</taxon>
        <taxon>Alphaproteobacteria</taxon>
        <taxon>Acetobacterales</taxon>
        <taxon>Roseomonadaceae</taxon>
        <taxon>Roseicella</taxon>
    </lineage>
</organism>
<sequence length="141" mass="15721">MLNPMTLYPADPFALLRRVSEALNRASFSTAAPVFPAVNVWQNDEAAAIIAEVPGVEPQDIDISVKDDVLTIAGERRAPDLPEGASWQRRERAFGRFSRAIRLPFRVDSDLVEARFADGVLRIAVRRPEADRPRRIEIKAG</sequence>
<feature type="domain" description="SHSP" evidence="3">
    <location>
        <begin position="29"/>
        <end position="141"/>
    </location>
</feature>
<evidence type="ECO:0000313" key="5">
    <source>
        <dbReference type="Proteomes" id="UP000249065"/>
    </source>
</evidence>
<dbReference type="InterPro" id="IPR031107">
    <property type="entry name" value="Small_HSP"/>
</dbReference>
<dbReference type="Gene3D" id="2.60.40.790">
    <property type="match status" value="1"/>
</dbReference>
<evidence type="ECO:0000256" key="2">
    <source>
        <dbReference type="RuleBase" id="RU003616"/>
    </source>
</evidence>
<name>A0A327M2F5_9PROT</name>
<dbReference type="PANTHER" id="PTHR11527">
    <property type="entry name" value="HEAT-SHOCK PROTEIN 20 FAMILY MEMBER"/>
    <property type="match status" value="1"/>
</dbReference>
<evidence type="ECO:0000256" key="1">
    <source>
        <dbReference type="PROSITE-ProRule" id="PRU00285"/>
    </source>
</evidence>
<dbReference type="AlphaFoldDB" id="A0A327M2F5"/>
<dbReference type="PROSITE" id="PS01031">
    <property type="entry name" value="SHSP"/>
    <property type="match status" value="1"/>
</dbReference>
<proteinExistence type="inferred from homology"/>
<gene>
    <name evidence="4" type="ORF">DOO78_20620</name>
</gene>
<dbReference type="InterPro" id="IPR008978">
    <property type="entry name" value="HSP20-like_chaperone"/>
</dbReference>
<dbReference type="OrthoDB" id="9808910at2"/>
<keyword evidence="5" id="KW-1185">Reference proteome</keyword>
<evidence type="ECO:0000313" key="4">
    <source>
        <dbReference type="EMBL" id="RAI57070.1"/>
    </source>
</evidence>
<reference evidence="5" key="1">
    <citation type="submission" date="2018-06" db="EMBL/GenBank/DDBJ databases">
        <authorList>
            <person name="Khan S.A."/>
        </authorList>
    </citation>
    <scope>NUCLEOTIDE SEQUENCE [LARGE SCALE GENOMIC DNA]</scope>
    <source>
        <strain evidence="5">DB-1506</strain>
    </source>
</reference>
<dbReference type="CDD" id="cd06464">
    <property type="entry name" value="ACD_sHsps-like"/>
    <property type="match status" value="1"/>
</dbReference>
<protein>
    <submittedName>
        <fullName evidence="4">Hsp20/alpha crystallin family protein</fullName>
    </submittedName>
</protein>